<keyword evidence="3" id="KW-1185">Reference proteome</keyword>
<feature type="non-terminal residue" evidence="2">
    <location>
        <position position="1"/>
    </location>
</feature>
<reference evidence="2" key="1">
    <citation type="journal article" date="2021" name="J. Hered.">
        <title>Genome Assembly of Salicaceae Populus deltoides (Eastern Cottonwood) I-69 Based on Nanopore Sequencing and Hi-C Technologies.</title>
        <authorList>
            <person name="Bai S."/>
            <person name="Wu H."/>
            <person name="Zhang J."/>
            <person name="Pan Z."/>
            <person name="Zhao W."/>
            <person name="Li Z."/>
            <person name="Tong C."/>
        </authorList>
    </citation>
    <scope>NUCLEOTIDE SEQUENCE</scope>
    <source>
        <tissue evidence="2">Leaf</tissue>
    </source>
</reference>
<feature type="region of interest" description="Disordered" evidence="1">
    <location>
        <begin position="76"/>
        <end position="95"/>
    </location>
</feature>
<sequence>RCFPGWRGIRPKAAPRDSEIFNGCITGGAWIRAQRPLGTREIISRSAFVTGGGGFGPSAPRDSRNHQRKLISGGAVDWRHPKAPRDSRNHQQAACPRVRVDWATQAAPRDSKIISGIASRVARRFGDPKRPLGTRKSSSSAASRVALDWAAQAPLGTQKSSTKSCHGW</sequence>
<dbReference type="AlphaFoldDB" id="A0A8T2WE82"/>
<evidence type="ECO:0000313" key="2">
    <source>
        <dbReference type="EMBL" id="KAH8479596.1"/>
    </source>
</evidence>
<feature type="region of interest" description="Disordered" evidence="1">
    <location>
        <begin position="124"/>
        <end position="144"/>
    </location>
</feature>
<evidence type="ECO:0000313" key="3">
    <source>
        <dbReference type="Proteomes" id="UP000807159"/>
    </source>
</evidence>
<dbReference type="Proteomes" id="UP000807159">
    <property type="component" value="Unassembled WGS sequence"/>
</dbReference>
<name>A0A8T2WE82_POPDE</name>
<evidence type="ECO:0000256" key="1">
    <source>
        <dbReference type="SAM" id="MobiDB-lite"/>
    </source>
</evidence>
<comment type="caution">
    <text evidence="2">The sequence shown here is derived from an EMBL/GenBank/DDBJ whole genome shotgun (WGS) entry which is preliminary data.</text>
</comment>
<dbReference type="EMBL" id="JACEGQ020000123">
    <property type="protein sequence ID" value="KAH8479596.1"/>
    <property type="molecule type" value="Genomic_DNA"/>
</dbReference>
<proteinExistence type="predicted"/>
<gene>
    <name evidence="2" type="ORF">H0E87_031534</name>
</gene>
<organism evidence="2 3">
    <name type="scientific">Populus deltoides</name>
    <name type="common">Eastern poplar</name>
    <name type="synonym">Eastern cottonwood</name>
    <dbReference type="NCBI Taxonomy" id="3696"/>
    <lineage>
        <taxon>Eukaryota</taxon>
        <taxon>Viridiplantae</taxon>
        <taxon>Streptophyta</taxon>
        <taxon>Embryophyta</taxon>
        <taxon>Tracheophyta</taxon>
        <taxon>Spermatophyta</taxon>
        <taxon>Magnoliopsida</taxon>
        <taxon>eudicotyledons</taxon>
        <taxon>Gunneridae</taxon>
        <taxon>Pentapetalae</taxon>
        <taxon>rosids</taxon>
        <taxon>fabids</taxon>
        <taxon>Malpighiales</taxon>
        <taxon>Salicaceae</taxon>
        <taxon>Saliceae</taxon>
        <taxon>Populus</taxon>
    </lineage>
</organism>
<accession>A0A8T2WE82</accession>
<protein>
    <submittedName>
        <fullName evidence="2">Uncharacterized protein</fullName>
    </submittedName>
</protein>
<feature type="compositionally biased region" description="Basic and acidic residues" evidence="1">
    <location>
        <begin position="77"/>
        <end position="89"/>
    </location>
</feature>